<gene>
    <name evidence="1" type="ORF">C8D89_105232</name>
</gene>
<keyword evidence="2" id="KW-1185">Reference proteome</keyword>
<proteinExistence type="predicted"/>
<organism evidence="1 2">
    <name type="scientific">Actinomycetospora cinnamomea</name>
    <dbReference type="NCBI Taxonomy" id="663609"/>
    <lineage>
        <taxon>Bacteria</taxon>
        <taxon>Bacillati</taxon>
        <taxon>Actinomycetota</taxon>
        <taxon>Actinomycetes</taxon>
        <taxon>Pseudonocardiales</taxon>
        <taxon>Pseudonocardiaceae</taxon>
        <taxon>Actinomycetospora</taxon>
    </lineage>
</organism>
<dbReference type="AlphaFoldDB" id="A0A2U1FD73"/>
<evidence type="ECO:0000313" key="1">
    <source>
        <dbReference type="EMBL" id="PVZ10155.1"/>
    </source>
</evidence>
<dbReference type="Proteomes" id="UP000245639">
    <property type="component" value="Unassembled WGS sequence"/>
</dbReference>
<protein>
    <submittedName>
        <fullName evidence="1">Uncharacterized protein</fullName>
    </submittedName>
</protein>
<comment type="caution">
    <text evidence="1">The sequence shown here is derived from an EMBL/GenBank/DDBJ whole genome shotgun (WGS) entry which is preliminary data.</text>
</comment>
<dbReference type="RefSeq" id="WP_116708394.1">
    <property type="nucleotide sequence ID" value="NZ_QEKW01000005.1"/>
</dbReference>
<dbReference type="EMBL" id="QEKW01000005">
    <property type="protein sequence ID" value="PVZ10155.1"/>
    <property type="molecule type" value="Genomic_DNA"/>
</dbReference>
<evidence type="ECO:0000313" key="2">
    <source>
        <dbReference type="Proteomes" id="UP000245639"/>
    </source>
</evidence>
<sequence length="327" mass="36545">MTVELWRDDEREAWAVRGGDGAVRLCERYVEAAELFHEFQRRATTPRKVPAGQVEYRSPLGSRVRFRKARFNLVLPSGEVVNKAFRYEHQPQPPDGQWLRKKPACADRTLYRLPELRAALAGGRGAVVYWCEGESDADAVAAELHLPTPPPGQDLASLRTAEMRRGKGMDAYRRAVESERRRIARWWKATQTEGWPAAATSHHGGAAHVTAEQAALFRGFRGRVVVVADLDAPGAADAVLRRGLLVDVAGLDARRVTVAAPAAGKDARDHLRAGKGLDRLREARERDLRRTAREYIAEKNTAAEARGYLRTRAALSLVERYSQKRKK</sequence>
<accession>A0A2U1FD73</accession>
<reference evidence="1 2" key="1">
    <citation type="submission" date="2018-04" db="EMBL/GenBank/DDBJ databases">
        <title>Genomic Encyclopedia of Type Strains, Phase IV (KMG-IV): sequencing the most valuable type-strain genomes for metagenomic binning, comparative biology and taxonomic classification.</title>
        <authorList>
            <person name="Goeker M."/>
        </authorList>
    </citation>
    <scope>NUCLEOTIDE SEQUENCE [LARGE SCALE GENOMIC DNA]</scope>
    <source>
        <strain evidence="1 2">DSM 45771</strain>
    </source>
</reference>
<name>A0A2U1FD73_9PSEU</name>